<evidence type="ECO:0000313" key="3">
    <source>
        <dbReference type="EMBL" id="CEK10572.1"/>
    </source>
</evidence>
<dbReference type="EMBL" id="LN681225">
    <property type="protein sequence ID" value="CEK10572.1"/>
    <property type="molecule type" value="Genomic_DNA"/>
</dbReference>
<dbReference type="Pfam" id="PF14566">
    <property type="entry name" value="PTPlike_phytase"/>
    <property type="match status" value="1"/>
</dbReference>
<dbReference type="STRING" id="449.LHA_1531"/>
<dbReference type="HOGENOM" id="CLU_061993_0_0_6"/>
<dbReference type="SMART" id="SM01301">
    <property type="entry name" value="PTPlike_phytase"/>
    <property type="match status" value="1"/>
</dbReference>
<keyword evidence="1" id="KW-0732">Signal</keyword>
<dbReference type="OrthoDB" id="21920at2"/>
<dbReference type="SUPFAM" id="SSF52799">
    <property type="entry name" value="(Phosphotyrosine protein) phosphatases II"/>
    <property type="match status" value="1"/>
</dbReference>
<dbReference type="KEGG" id="lha:LHA_1531"/>
<sequence length="317" mass="36902">MSYVKLRLLFIWLVLNFSAESFAAEMPFYCDGSLTYPCLVQESLSQLTPVSHLRSPALIQSYYDGNVEGLDALKLTASAMPNAMGWDEIREYIYQLGMNPKKTIVVDLRQESHGYLNGMAITLSTTHNWINLDKTNEEAKLAERYWLNLLKNQLIASVLTPQQFETNNYLQPININIQTIQSEKEVVKQHGFDYERFYVSDHRAPIDTEVNRFVEFYRHLPADTWLHIHCRGGKGRTTSFMAIIDMLHNADKVSFEEIISRQASIPPFYNLAMIVRSDPDLTPFYIERFQFLQQFYHFAKASLQGYQGTWLEWRQVN</sequence>
<dbReference type="Gene3D" id="3.30.70.1690">
    <property type="match status" value="1"/>
</dbReference>
<evidence type="ECO:0000256" key="1">
    <source>
        <dbReference type="SAM" id="SignalP"/>
    </source>
</evidence>
<gene>
    <name evidence="3" type="ORF">LHA_1531</name>
</gene>
<dbReference type="RefSeq" id="WP_045105922.1">
    <property type="nucleotide sequence ID" value="NZ_LN681225.1"/>
</dbReference>
<dbReference type="InterPro" id="IPR016130">
    <property type="entry name" value="Tyr_Pase_AS"/>
</dbReference>
<dbReference type="Proteomes" id="UP000032803">
    <property type="component" value="Chromosome I"/>
</dbReference>
<proteinExistence type="predicted"/>
<reference evidence="4" key="1">
    <citation type="submission" date="2014-09" db="EMBL/GenBank/DDBJ databases">
        <authorList>
            <person name="Gomez-Valero L."/>
        </authorList>
    </citation>
    <scope>NUCLEOTIDE SEQUENCE [LARGE SCALE GENOMIC DNA]</scope>
    <source>
        <strain evidence="4">ATCC35250</strain>
    </source>
</reference>
<dbReference type="InterPro" id="IPR029021">
    <property type="entry name" value="Prot-tyrosine_phosphatase-like"/>
</dbReference>
<feature type="signal peptide" evidence="1">
    <location>
        <begin position="1"/>
        <end position="23"/>
    </location>
</feature>
<dbReference type="InterPro" id="IPR000387">
    <property type="entry name" value="Tyr_Pase_dom"/>
</dbReference>
<organism evidence="3 4">
    <name type="scientific">Legionella hackeliae</name>
    <dbReference type="NCBI Taxonomy" id="449"/>
    <lineage>
        <taxon>Bacteria</taxon>
        <taxon>Pseudomonadati</taxon>
        <taxon>Pseudomonadota</taxon>
        <taxon>Gammaproteobacteria</taxon>
        <taxon>Legionellales</taxon>
        <taxon>Legionellaceae</taxon>
        <taxon>Legionella</taxon>
    </lineage>
</organism>
<dbReference type="PROSITE" id="PS00383">
    <property type="entry name" value="TYR_PHOSPHATASE_1"/>
    <property type="match status" value="1"/>
</dbReference>
<accession>A0A0A8UU12</accession>
<dbReference type="AlphaFoldDB" id="A0A0A8UU12"/>
<dbReference type="Gene3D" id="3.90.190.10">
    <property type="entry name" value="Protein tyrosine phosphatase superfamily"/>
    <property type="match status" value="1"/>
</dbReference>
<name>A0A0A8UU12_LEGHA</name>
<feature type="domain" description="Tyrosine specific protein phosphatases" evidence="2">
    <location>
        <begin position="211"/>
        <end position="259"/>
    </location>
</feature>
<protein>
    <submittedName>
        <fullName evidence="3">Tyrosine phosphatase II superfamily protein</fullName>
    </submittedName>
</protein>
<evidence type="ECO:0000313" key="4">
    <source>
        <dbReference type="Proteomes" id="UP000032803"/>
    </source>
</evidence>
<dbReference type="PROSITE" id="PS50056">
    <property type="entry name" value="TYR_PHOSPHATASE_2"/>
    <property type="match status" value="1"/>
</dbReference>
<feature type="chain" id="PRO_5009754328" evidence="1">
    <location>
        <begin position="24"/>
        <end position="317"/>
    </location>
</feature>
<evidence type="ECO:0000259" key="2">
    <source>
        <dbReference type="PROSITE" id="PS50056"/>
    </source>
</evidence>
<keyword evidence="4" id="KW-1185">Reference proteome</keyword>
<dbReference type="PATRIC" id="fig|449.7.peg.752"/>